<evidence type="ECO:0000256" key="1">
    <source>
        <dbReference type="ARBA" id="ARBA00004496"/>
    </source>
</evidence>
<dbReference type="Pfam" id="PF01135">
    <property type="entry name" value="PCMT"/>
    <property type="match status" value="1"/>
</dbReference>
<organism evidence="9 10">
    <name type="scientific">Pontibacter chinhatensis</name>
    <dbReference type="NCBI Taxonomy" id="1436961"/>
    <lineage>
        <taxon>Bacteria</taxon>
        <taxon>Pseudomonadati</taxon>
        <taxon>Bacteroidota</taxon>
        <taxon>Cytophagia</taxon>
        <taxon>Cytophagales</taxon>
        <taxon>Hymenobacteraceae</taxon>
        <taxon>Pontibacter</taxon>
    </lineage>
</organism>
<dbReference type="GO" id="GO:0004719">
    <property type="term" value="F:protein-L-isoaspartate (D-aspartate) O-methyltransferase activity"/>
    <property type="evidence" value="ECO:0007669"/>
    <property type="project" value="UniProtKB-UniRule"/>
</dbReference>
<evidence type="ECO:0000256" key="6">
    <source>
        <dbReference type="ARBA" id="ARBA00022691"/>
    </source>
</evidence>
<dbReference type="EC" id="2.1.1.77" evidence="7"/>
<comment type="function">
    <text evidence="7">Catalyzes the methyl esterification of L-isoaspartyl residues in peptides and proteins that result from spontaneous decomposition of normal L-aspartyl and L-asparaginyl residues. It plays a role in the repair and/or degradation of damaged proteins.</text>
</comment>
<proteinExistence type="inferred from homology"/>
<keyword evidence="10" id="KW-1185">Reference proteome</keyword>
<keyword evidence="3 7" id="KW-0963">Cytoplasm</keyword>
<dbReference type="NCBIfam" id="TIGR00080">
    <property type="entry name" value="pimt"/>
    <property type="match status" value="1"/>
</dbReference>
<dbReference type="CDD" id="cd02440">
    <property type="entry name" value="AdoMet_MTases"/>
    <property type="match status" value="1"/>
</dbReference>
<dbReference type="PANTHER" id="PTHR11579:SF0">
    <property type="entry name" value="PROTEIN-L-ISOASPARTATE(D-ASPARTATE) O-METHYLTRANSFERASE"/>
    <property type="match status" value="1"/>
</dbReference>
<evidence type="ECO:0000256" key="5">
    <source>
        <dbReference type="ARBA" id="ARBA00022679"/>
    </source>
</evidence>
<comment type="subcellular location">
    <subcellularLocation>
        <location evidence="1 7">Cytoplasm</location>
    </subcellularLocation>
</comment>
<keyword evidence="4 7" id="KW-0489">Methyltransferase</keyword>
<evidence type="ECO:0000313" key="9">
    <source>
        <dbReference type="EMBL" id="SFH15194.1"/>
    </source>
</evidence>
<name>A0A1I2XNX4_9BACT</name>
<evidence type="ECO:0000256" key="3">
    <source>
        <dbReference type="ARBA" id="ARBA00022490"/>
    </source>
</evidence>
<dbReference type="EMBL" id="FOOT01000006">
    <property type="protein sequence ID" value="SFH15194.1"/>
    <property type="molecule type" value="Genomic_DNA"/>
</dbReference>
<evidence type="ECO:0000256" key="4">
    <source>
        <dbReference type="ARBA" id="ARBA00022603"/>
    </source>
</evidence>
<dbReference type="Proteomes" id="UP000198724">
    <property type="component" value="Unassembled WGS sequence"/>
</dbReference>
<dbReference type="AlphaFoldDB" id="A0A1I2XNX4"/>
<feature type="chain" id="PRO_5011721889" description="Protein-L-isoaspartate O-methyltransferase" evidence="8">
    <location>
        <begin position="23"/>
        <end position="231"/>
    </location>
</feature>
<dbReference type="NCBIfam" id="NF001453">
    <property type="entry name" value="PRK00312.1"/>
    <property type="match status" value="1"/>
</dbReference>
<dbReference type="PROSITE" id="PS01279">
    <property type="entry name" value="PCMT"/>
    <property type="match status" value="1"/>
</dbReference>
<dbReference type="Gene3D" id="3.40.50.150">
    <property type="entry name" value="Vaccinia Virus protein VP39"/>
    <property type="match status" value="1"/>
</dbReference>
<dbReference type="InterPro" id="IPR029063">
    <property type="entry name" value="SAM-dependent_MTases_sf"/>
</dbReference>
<gene>
    <name evidence="7" type="primary">pcm</name>
    <name evidence="9" type="ORF">SAMN05421739_106161</name>
</gene>
<protein>
    <recommendedName>
        <fullName evidence="7">Protein-L-isoaspartate O-methyltransferase</fullName>
        <ecNumber evidence="7">2.1.1.77</ecNumber>
    </recommendedName>
    <alternativeName>
        <fullName evidence="7">L-isoaspartyl protein carboxyl methyltransferase</fullName>
    </alternativeName>
    <alternativeName>
        <fullName evidence="7">Protein L-isoaspartyl methyltransferase</fullName>
    </alternativeName>
    <alternativeName>
        <fullName evidence="7">Protein-beta-aspartate methyltransferase</fullName>
        <shortName evidence="7">PIMT</shortName>
    </alternativeName>
</protein>
<dbReference type="SUPFAM" id="SSF53335">
    <property type="entry name" value="S-adenosyl-L-methionine-dependent methyltransferases"/>
    <property type="match status" value="1"/>
</dbReference>
<comment type="catalytic activity">
    <reaction evidence="7">
        <text>[protein]-L-isoaspartate + S-adenosyl-L-methionine = [protein]-L-isoaspartate alpha-methyl ester + S-adenosyl-L-homocysteine</text>
        <dbReference type="Rhea" id="RHEA:12705"/>
        <dbReference type="Rhea" id="RHEA-COMP:12143"/>
        <dbReference type="Rhea" id="RHEA-COMP:12144"/>
        <dbReference type="ChEBI" id="CHEBI:57856"/>
        <dbReference type="ChEBI" id="CHEBI:59789"/>
        <dbReference type="ChEBI" id="CHEBI:90596"/>
        <dbReference type="ChEBI" id="CHEBI:90598"/>
        <dbReference type="EC" id="2.1.1.77"/>
    </reaction>
</comment>
<accession>A0A1I2XNX4</accession>
<dbReference type="InterPro" id="IPR000682">
    <property type="entry name" value="PCMT"/>
</dbReference>
<evidence type="ECO:0000313" key="10">
    <source>
        <dbReference type="Proteomes" id="UP000198724"/>
    </source>
</evidence>
<dbReference type="GO" id="GO:0032259">
    <property type="term" value="P:methylation"/>
    <property type="evidence" value="ECO:0007669"/>
    <property type="project" value="UniProtKB-KW"/>
</dbReference>
<reference evidence="10" key="1">
    <citation type="submission" date="2016-10" db="EMBL/GenBank/DDBJ databases">
        <authorList>
            <person name="Varghese N."/>
            <person name="Submissions S."/>
        </authorList>
    </citation>
    <scope>NUCLEOTIDE SEQUENCE [LARGE SCALE GENOMIC DNA]</scope>
    <source>
        <strain evidence="10">LP51</strain>
    </source>
</reference>
<dbReference type="OrthoDB" id="9810066at2"/>
<evidence type="ECO:0000256" key="7">
    <source>
        <dbReference type="HAMAP-Rule" id="MF_00090"/>
    </source>
</evidence>
<feature type="active site" evidence="7">
    <location>
        <position position="80"/>
    </location>
</feature>
<keyword evidence="8" id="KW-0732">Signal</keyword>
<keyword evidence="6 7" id="KW-0949">S-adenosyl-L-methionine</keyword>
<evidence type="ECO:0000256" key="8">
    <source>
        <dbReference type="SAM" id="SignalP"/>
    </source>
</evidence>
<comment type="similarity">
    <text evidence="2 7">Belongs to the methyltransferase superfamily. L-isoaspartyl/D-aspartyl protein methyltransferase family.</text>
</comment>
<dbReference type="PANTHER" id="PTHR11579">
    <property type="entry name" value="PROTEIN-L-ISOASPARTATE O-METHYLTRANSFERASE"/>
    <property type="match status" value="1"/>
</dbReference>
<feature type="signal peptide" evidence="8">
    <location>
        <begin position="1"/>
        <end position="22"/>
    </location>
</feature>
<dbReference type="RefSeq" id="WP_092104145.1">
    <property type="nucleotide sequence ID" value="NZ_FOOT01000006.1"/>
</dbReference>
<dbReference type="STRING" id="1436961.SAMN05421739_106161"/>
<dbReference type="GO" id="GO:0030091">
    <property type="term" value="P:protein repair"/>
    <property type="evidence" value="ECO:0007669"/>
    <property type="project" value="UniProtKB-UniRule"/>
</dbReference>
<keyword evidence="5 7" id="KW-0808">Transferase</keyword>
<sequence>MVSPLSALLLFLLLLLQTQNSFQEKRERMVKQSIEARGISDKAVLKAMRTVERHLFVPPDQVAYAYEDNPLPIGSGQTISQPYMVAYMTEVIRPKPHMKVLEIGTGNGYQAAVLAEIVQQVYTIEIIPELGESAARRLKQLGYENVEVKVGNGYHGWEEHAPFEAIVVTAAAEAVPPPLVAQLKEGGRMVIPVGPQNGTQTLLLLEKRKGKVTTQKLLPVLFVPFTGGDKK</sequence>
<evidence type="ECO:0000256" key="2">
    <source>
        <dbReference type="ARBA" id="ARBA00005369"/>
    </source>
</evidence>
<dbReference type="FunFam" id="3.40.50.150:FF:000010">
    <property type="entry name" value="Protein-L-isoaspartate O-methyltransferase"/>
    <property type="match status" value="1"/>
</dbReference>
<dbReference type="HAMAP" id="MF_00090">
    <property type="entry name" value="PIMT"/>
    <property type="match status" value="1"/>
</dbReference>
<dbReference type="GO" id="GO:0005737">
    <property type="term" value="C:cytoplasm"/>
    <property type="evidence" value="ECO:0007669"/>
    <property type="project" value="UniProtKB-SubCell"/>
</dbReference>